<proteinExistence type="predicted"/>
<feature type="compositionally biased region" description="Low complexity" evidence="1">
    <location>
        <begin position="53"/>
        <end position="66"/>
    </location>
</feature>
<organism evidence="3 4">
    <name type="scientific">Neurospora crassa (strain ATCC 24698 / 74-OR23-1A / CBS 708.71 / DSM 1257 / FGSC 987)</name>
    <dbReference type="NCBI Taxonomy" id="367110"/>
    <lineage>
        <taxon>Eukaryota</taxon>
        <taxon>Fungi</taxon>
        <taxon>Dikarya</taxon>
        <taxon>Ascomycota</taxon>
        <taxon>Pezizomycotina</taxon>
        <taxon>Sordariomycetes</taxon>
        <taxon>Sordariomycetidae</taxon>
        <taxon>Sordariales</taxon>
        <taxon>Sordariaceae</taxon>
        <taxon>Neurospora</taxon>
    </lineage>
</organism>
<feature type="compositionally biased region" description="Low complexity" evidence="1">
    <location>
        <begin position="291"/>
        <end position="334"/>
    </location>
</feature>
<dbReference type="InParanoid" id="Q1K6E6"/>
<reference evidence="3 4" key="1">
    <citation type="journal article" date="2003" name="Nature">
        <title>The genome sequence of the filamentous fungus Neurospora crassa.</title>
        <authorList>
            <person name="Galagan J.E."/>
            <person name="Calvo S.E."/>
            <person name="Borkovich K.A."/>
            <person name="Selker E.U."/>
            <person name="Read N.D."/>
            <person name="Jaffe D."/>
            <person name="FitzHugh W."/>
            <person name="Ma L.J."/>
            <person name="Smirnov S."/>
            <person name="Purcell S."/>
            <person name="Rehman B."/>
            <person name="Elkins T."/>
            <person name="Engels R."/>
            <person name="Wang S."/>
            <person name="Nielsen C.B."/>
            <person name="Butler J."/>
            <person name="Endrizzi M."/>
            <person name="Qui D."/>
            <person name="Ianakiev P."/>
            <person name="Bell-Pedersen D."/>
            <person name="Nelson M.A."/>
            <person name="Werner-Washburne M."/>
            <person name="Selitrennikoff C.P."/>
            <person name="Kinsey J.A."/>
            <person name="Braun E.L."/>
            <person name="Zelter A."/>
            <person name="Schulte U."/>
            <person name="Kothe G.O."/>
            <person name="Jedd G."/>
            <person name="Mewes W."/>
            <person name="Staben C."/>
            <person name="Marcotte E."/>
            <person name="Greenberg D."/>
            <person name="Roy A."/>
            <person name="Foley K."/>
            <person name="Naylor J."/>
            <person name="Stange-Thomann N."/>
            <person name="Barrett R."/>
            <person name="Gnerre S."/>
            <person name="Kamal M."/>
            <person name="Kamvysselis M."/>
            <person name="Mauceli E."/>
            <person name="Bielke C."/>
            <person name="Rudd S."/>
            <person name="Frishman D."/>
            <person name="Krystofova S."/>
            <person name="Rasmussen C."/>
            <person name="Metzenberg R.L."/>
            <person name="Perkins D.D."/>
            <person name="Kroken S."/>
            <person name="Cogoni C."/>
            <person name="Macino G."/>
            <person name="Catcheside D."/>
            <person name="Li W."/>
            <person name="Pratt R.J."/>
            <person name="Osmani S.A."/>
            <person name="DeSouza C.P."/>
            <person name="Glass L."/>
            <person name="Orbach M.J."/>
            <person name="Berglund J.A."/>
            <person name="Voelker R."/>
            <person name="Yarden O."/>
            <person name="Plamann M."/>
            <person name="Seiler S."/>
            <person name="Dunlap J."/>
            <person name="Radford A."/>
            <person name="Aramayo R."/>
            <person name="Natvig D.O."/>
            <person name="Alex L.A."/>
            <person name="Mannhaupt G."/>
            <person name="Ebbole D.J."/>
            <person name="Freitag M."/>
            <person name="Paulsen I."/>
            <person name="Sachs M.S."/>
            <person name="Lander E.S."/>
            <person name="Nusbaum C."/>
            <person name="Birren B."/>
        </authorList>
    </citation>
    <scope>NUCLEOTIDE SEQUENCE [LARGE SCALE GENOMIC DNA]</scope>
    <source>
        <strain evidence="4">ATCC 24698 / 74-OR23-1A / CBS 708.71 / DSM 1257 / FGSC 987</strain>
    </source>
</reference>
<dbReference type="PANTHER" id="PTHR34587:SF2">
    <property type="entry name" value="G-PROTEIN COUPLED RECEPTORS FAMILY 1 PROFILE DOMAIN-CONTAINING PROTEIN"/>
    <property type="match status" value="1"/>
</dbReference>
<dbReference type="GeneID" id="3875314"/>
<keyword evidence="2" id="KW-0732">Signal</keyword>
<dbReference type="InterPro" id="IPR053216">
    <property type="entry name" value="Appressorial_penetr-assoc"/>
</dbReference>
<dbReference type="Proteomes" id="UP000001805">
    <property type="component" value="Chromosome 1, Linkage Group I"/>
</dbReference>
<dbReference type="EMBL" id="CM002236">
    <property type="protein sequence ID" value="EAA29901.1"/>
    <property type="molecule type" value="Genomic_DNA"/>
</dbReference>
<dbReference type="AlphaFoldDB" id="Q1K6E6"/>
<feature type="region of interest" description="Disordered" evidence="1">
    <location>
        <begin position="283"/>
        <end position="336"/>
    </location>
</feature>
<sequence length="414" mass="42051">MLMKTALTALLGLAMVTDAAIVPNTDFSSLEQRQNRGGKFGGGGNRNQGGNTGNNANKGGNNQQQANTCLAPGAIQTGSASTGQSGAGAADGQVNSKTDKANFINFCNGQTLTNGQQIKSGSCNGIPMGKIPSTDRMISAVILNPKNNDNIQASKTFTIQVKLNNIALGSFTNATSTYYSAPQDVDGSGRVIGHTHVTVQNTGNTLNPTEPLDARQFAFFKGINDAGNGAGTLSTDVTGGLPAGNYRICTMTSASNHQPVLMPVAQRGAQDDCRYFTVSNNGGGGGGGGNNNNNNNNNKNNNNGGNNANQNNNSNNKNTGGNNTGGRNRNSGKNVATSQAIAGISAPAVTNSGNSQRPFAVNGATFVNKAAAVQRACAIQNNACANAVNSGKASGVTLQQCNAQETACRAAGGA</sequence>
<dbReference type="HOGENOM" id="CLU_029378_0_2_1"/>
<keyword evidence="4" id="KW-1185">Reference proteome</keyword>
<dbReference type="VEuPathDB" id="FungiDB:NCU09193"/>
<dbReference type="PaxDb" id="5141-EFNCRP00000008893"/>
<evidence type="ECO:0000256" key="1">
    <source>
        <dbReference type="SAM" id="MobiDB-lite"/>
    </source>
</evidence>
<feature type="chain" id="PRO_5004192789" description="Ribosomal protein s17" evidence="2">
    <location>
        <begin position="20"/>
        <end position="414"/>
    </location>
</feature>
<evidence type="ECO:0000256" key="2">
    <source>
        <dbReference type="SAM" id="SignalP"/>
    </source>
</evidence>
<name>Q1K6E6_NEUCR</name>
<dbReference type="OrthoDB" id="2336871at2759"/>
<dbReference type="STRING" id="367110.Q1K6E6"/>
<evidence type="ECO:0000313" key="4">
    <source>
        <dbReference type="Proteomes" id="UP000001805"/>
    </source>
</evidence>
<dbReference type="KEGG" id="ncr:NCU09193"/>
<gene>
    <name evidence="3" type="ORF">NCU09193</name>
</gene>
<evidence type="ECO:0000313" key="3">
    <source>
        <dbReference type="EMBL" id="EAA29901.1"/>
    </source>
</evidence>
<feature type="compositionally biased region" description="Gly residues" evidence="1">
    <location>
        <begin position="38"/>
        <end position="52"/>
    </location>
</feature>
<accession>Q1K6E6</accession>
<feature type="region of interest" description="Disordered" evidence="1">
    <location>
        <begin position="30"/>
        <end position="66"/>
    </location>
</feature>
<feature type="signal peptide" evidence="2">
    <location>
        <begin position="1"/>
        <end position="19"/>
    </location>
</feature>
<protein>
    <recommendedName>
        <fullName evidence="5">Ribosomal protein s17</fullName>
    </recommendedName>
</protein>
<dbReference type="PANTHER" id="PTHR34587">
    <property type="entry name" value="VWFA DOMAIN-CONTAINING PROTEIN"/>
    <property type="match status" value="1"/>
</dbReference>
<dbReference type="RefSeq" id="XP_959137.1">
    <property type="nucleotide sequence ID" value="XM_954044.3"/>
</dbReference>
<dbReference type="OMA" id="PDNTYYA"/>
<evidence type="ECO:0008006" key="5">
    <source>
        <dbReference type="Google" id="ProtNLM"/>
    </source>
</evidence>